<dbReference type="PANTHER" id="PTHR36117:SF3">
    <property type="entry name" value="4-HYDROXYPHENYLACETATE 3-MONOOXYGENASE-RELATED"/>
    <property type="match status" value="1"/>
</dbReference>
<dbReference type="InterPro" id="IPR004925">
    <property type="entry name" value="HpaB/PvcC/4-BUDH"/>
</dbReference>
<name>A0ABX7ANN9_9BACI</name>
<keyword evidence="1" id="KW-0285">Flavoprotein</keyword>
<accession>A0ABX7ANN9</accession>
<dbReference type="InterPro" id="IPR024719">
    <property type="entry name" value="HpaB/PvcC/4-BUDH_C"/>
</dbReference>
<keyword evidence="7" id="KW-1185">Reference proteome</keyword>
<dbReference type="EMBL" id="CP067341">
    <property type="protein sequence ID" value="QQP11454.1"/>
    <property type="molecule type" value="Genomic_DNA"/>
</dbReference>
<feature type="domain" description="HpaB/PvcC/4-BUDH C-terminal" evidence="4">
    <location>
        <begin position="277"/>
        <end position="474"/>
    </location>
</feature>
<dbReference type="InterPro" id="IPR046373">
    <property type="entry name" value="Acyl-CoA_Oxase/DH_mid-dom_sf"/>
</dbReference>
<sequence>MPVITGKQYIDRIDALQTYISIDGEVVTGKVSEHPAFKGVMQSQARLFDLQNEKALLERMTYVSPTSNKRVGMSFLQAKTVDDLVKRRNATREWALSTHGLMGRSPDYMNTTLMALASVAEYLKDKKNCFPQHLLKFYEYARENDLTMTHTFIEPQVNRQKFYFEDEDVTIAAKIVDKTSEGLVIKGARLLATQGGITDELLVISTNGYDEGKGFAFSIPSNTKGLKFLCRQSFVGGESVFDYPLSSRYEEMDAIVVFDNVVVPWERVFYYENVEVANNFLNVSGFQTYGLHQVLTRQIVKTEFVLGVVQSIVNTINIGEYQHVQQKVVDIIVTLETMKALLLKSEIEAKKDAFGFIRPDHATVQVAIQIFPKVYPTFTEIIQLLGASGLMSIPNEKAFAADDGDLEHYLQSFQDGGEERVKKFRLAWDLTMSNFGTRQTLYERFFFGDPVRLATALYKTYNREELVNRVESFLKNNKHVD</sequence>
<evidence type="ECO:0000313" key="6">
    <source>
        <dbReference type="EMBL" id="QQP11454.1"/>
    </source>
</evidence>
<dbReference type="Proteomes" id="UP000596049">
    <property type="component" value="Chromosome"/>
</dbReference>
<evidence type="ECO:0000256" key="1">
    <source>
        <dbReference type="ARBA" id="ARBA00022630"/>
    </source>
</evidence>
<dbReference type="RefSeq" id="WP_053596210.1">
    <property type="nucleotide sequence ID" value="NZ_CP067341.1"/>
</dbReference>
<evidence type="ECO:0000259" key="5">
    <source>
        <dbReference type="Pfam" id="PF11794"/>
    </source>
</evidence>
<dbReference type="Gene3D" id="1.10.3140.10">
    <property type="entry name" value="4-hydroxybutyryl-coa dehydratase, domain 1"/>
    <property type="match status" value="1"/>
</dbReference>
<proteinExistence type="predicted"/>
<dbReference type="NCBIfam" id="TIGR02309">
    <property type="entry name" value="HpaB-1"/>
    <property type="match status" value="1"/>
</dbReference>
<dbReference type="InterPro" id="IPR036250">
    <property type="entry name" value="AcylCo_DH-like_C"/>
</dbReference>
<gene>
    <name evidence="6" type="primary">hpaB</name>
    <name evidence="6" type="ORF">FJQ98_19945</name>
</gene>
<dbReference type="InterPro" id="IPR012687">
    <property type="entry name" value="HpaB_Deino-type"/>
</dbReference>
<protein>
    <submittedName>
        <fullName evidence="6">4-hydroxyphenylacetate 3-monooxygenase, oxygenase component</fullName>
        <ecNumber evidence="6">1.14.14.9</ecNumber>
    </submittedName>
</protein>
<dbReference type="Gene3D" id="2.40.110.10">
    <property type="entry name" value="Butyryl-CoA Dehydrogenase, subunit A, domain 2"/>
    <property type="match status" value="1"/>
</dbReference>
<evidence type="ECO:0000256" key="2">
    <source>
        <dbReference type="ARBA" id="ARBA00022827"/>
    </source>
</evidence>
<evidence type="ECO:0000259" key="4">
    <source>
        <dbReference type="Pfam" id="PF03241"/>
    </source>
</evidence>
<dbReference type="SUPFAM" id="SSF56645">
    <property type="entry name" value="Acyl-CoA dehydrogenase NM domain-like"/>
    <property type="match status" value="1"/>
</dbReference>
<dbReference type="EC" id="1.14.14.9" evidence="6"/>
<dbReference type="Gene3D" id="1.20.140.10">
    <property type="entry name" value="Butyryl-CoA Dehydrogenase, subunit A, domain 3"/>
    <property type="match status" value="1"/>
</dbReference>
<evidence type="ECO:0000313" key="7">
    <source>
        <dbReference type="Proteomes" id="UP000596049"/>
    </source>
</evidence>
<dbReference type="SUPFAM" id="SSF47203">
    <property type="entry name" value="Acyl-CoA dehydrogenase C-terminal domain-like"/>
    <property type="match status" value="1"/>
</dbReference>
<evidence type="ECO:0000256" key="3">
    <source>
        <dbReference type="ARBA" id="ARBA00023002"/>
    </source>
</evidence>
<dbReference type="InterPro" id="IPR024674">
    <property type="entry name" value="HpaB/PvcC/4-BUDH_N"/>
</dbReference>
<dbReference type="Pfam" id="PF03241">
    <property type="entry name" value="HpaB"/>
    <property type="match status" value="1"/>
</dbReference>
<dbReference type="GO" id="GO:0052881">
    <property type="term" value="F:4-hydroxyphenylacetate 3-monooxygenase activity"/>
    <property type="evidence" value="ECO:0007669"/>
    <property type="project" value="UniProtKB-EC"/>
</dbReference>
<reference evidence="6 7" key="1">
    <citation type="submission" date="2020-01" db="EMBL/GenBank/DDBJ databases">
        <authorList>
            <person name="Liu G."/>
            <person name="Liu B."/>
        </authorList>
    </citation>
    <scope>NUCLEOTIDE SEQUENCE [LARGE SCALE GENOMIC DNA]</scope>
    <source>
        <strain evidence="6 7">FJAT-51161</strain>
    </source>
</reference>
<feature type="domain" description="HpaB/PvcC/4-BUDH N-terminal" evidence="5">
    <location>
        <begin position="5"/>
        <end position="269"/>
    </location>
</feature>
<organism evidence="6 7">
    <name type="scientific">Lysinibacillus agricola</name>
    <dbReference type="NCBI Taxonomy" id="2590012"/>
    <lineage>
        <taxon>Bacteria</taxon>
        <taxon>Bacillati</taxon>
        <taxon>Bacillota</taxon>
        <taxon>Bacilli</taxon>
        <taxon>Bacillales</taxon>
        <taxon>Bacillaceae</taxon>
        <taxon>Lysinibacillus</taxon>
    </lineage>
</organism>
<keyword evidence="3 6" id="KW-0560">Oxidoreductase</keyword>
<dbReference type="PIRSF" id="PIRSF000331">
    <property type="entry name" value="HpaA_HpaB"/>
    <property type="match status" value="1"/>
</dbReference>
<keyword evidence="2" id="KW-0274">FAD</keyword>
<dbReference type="InterPro" id="IPR009100">
    <property type="entry name" value="AcylCoA_DH/oxidase_NM_dom_sf"/>
</dbReference>
<dbReference type="PANTHER" id="PTHR36117">
    <property type="entry name" value="4-HYDROXYPHENYLACETATE 3-MONOOXYGENASE-RELATED"/>
    <property type="match status" value="1"/>
</dbReference>
<dbReference type="Pfam" id="PF11794">
    <property type="entry name" value="HpaB_N"/>
    <property type="match status" value="1"/>
</dbReference>